<name>A0A161SK19_9FLAO</name>
<reference evidence="1 2" key="1">
    <citation type="submission" date="2016-01" db="EMBL/GenBank/DDBJ databases">
        <title>Whole genome sequencing of Myroides marinus L41.</title>
        <authorList>
            <person name="Hong K.W."/>
        </authorList>
    </citation>
    <scope>NUCLEOTIDE SEQUENCE [LARGE SCALE GENOMIC DNA]</scope>
    <source>
        <strain evidence="1 2">L41</strain>
    </source>
</reference>
<dbReference type="EMBL" id="LQNU01000046">
    <property type="protein sequence ID" value="KZE82275.1"/>
    <property type="molecule type" value="Genomic_DNA"/>
</dbReference>
<dbReference type="Proteomes" id="UP000076630">
    <property type="component" value="Unassembled WGS sequence"/>
</dbReference>
<proteinExistence type="predicted"/>
<dbReference type="AlphaFoldDB" id="A0A161SK19"/>
<keyword evidence="2" id="KW-1185">Reference proteome</keyword>
<dbReference type="PROSITE" id="PS51257">
    <property type="entry name" value="PROKAR_LIPOPROTEIN"/>
    <property type="match status" value="1"/>
</dbReference>
<gene>
    <name evidence="1" type="ORF">AV926_07200</name>
</gene>
<protein>
    <recommendedName>
        <fullName evidence="3">Lipoprotein</fullName>
    </recommendedName>
</protein>
<evidence type="ECO:0008006" key="3">
    <source>
        <dbReference type="Google" id="ProtNLM"/>
    </source>
</evidence>
<evidence type="ECO:0000313" key="1">
    <source>
        <dbReference type="EMBL" id="KZE82275.1"/>
    </source>
</evidence>
<sequence length="170" mass="19813">MKLIQNRIKIVMLFMLLFQSCKMKSQVFGYGDKCEIANSIELAKVIYECVDEDKLSLILNNHTNYEAKIIAYFRVSSEGRIISVRVKSAFDELNDEEIESIISKLSKGKYRFKKCVNDLYFKTDEKTLLDRVIRNYNGEDLPIGVFFPGSLLKNDNEGNRLEKIKRYMVN</sequence>
<comment type="caution">
    <text evidence="1">The sequence shown here is derived from an EMBL/GenBank/DDBJ whole genome shotgun (WGS) entry which is preliminary data.</text>
</comment>
<accession>A0A161SK19</accession>
<organism evidence="1 2">
    <name type="scientific">Myroides marinus</name>
    <dbReference type="NCBI Taxonomy" id="703342"/>
    <lineage>
        <taxon>Bacteria</taxon>
        <taxon>Pseudomonadati</taxon>
        <taxon>Bacteroidota</taxon>
        <taxon>Flavobacteriia</taxon>
        <taxon>Flavobacteriales</taxon>
        <taxon>Flavobacteriaceae</taxon>
        <taxon>Myroides</taxon>
    </lineage>
</organism>
<evidence type="ECO:0000313" key="2">
    <source>
        <dbReference type="Proteomes" id="UP000076630"/>
    </source>
</evidence>